<dbReference type="OrthoDB" id="438431at2759"/>
<dbReference type="InterPro" id="IPR051821">
    <property type="entry name" value="Asp/Asn_beta-hydroxylase"/>
</dbReference>
<dbReference type="PANTHER" id="PTHR46332">
    <property type="entry name" value="ASPARTATE BETA-HYDROXYLASE DOMAIN-CONTAINING PROTEIN 2"/>
    <property type="match status" value="1"/>
</dbReference>
<sequence length="303" mass="34534">MLGPVLYALFWVGSPWLLFFSVFLYFEQFPVFSPPAKKPSAALTPRRKQKVLCTSWNCVRCAKNETLLESAKQALESTKNGSEDLKRIEDALERKDEDLLLKLEFPVEAPIWDLNDVPDTFRTDFDMLANALEAVKEDCQKAFDCPSMWSRNGLGENTWFIFPFLNQGVWQDEHCSVCPRIASILYRLRHSISDCVFGNAFISMIPSDCEIAEHCGLTNARLRCHLGVEVPEDSEHCYMKVGDKKFTWTNGECILIDDSLLHSVSLKGCPDDRTVLVVDFWQPLLSEQERLCLKTIFSTSNNG</sequence>
<dbReference type="STRING" id="34508.A0A4V6A0L7"/>
<organism evidence="6 7">
    <name type="scientific">Steinernema carpocapsae</name>
    <name type="common">Entomopathogenic nematode</name>
    <dbReference type="NCBI Taxonomy" id="34508"/>
    <lineage>
        <taxon>Eukaryota</taxon>
        <taxon>Metazoa</taxon>
        <taxon>Ecdysozoa</taxon>
        <taxon>Nematoda</taxon>
        <taxon>Chromadorea</taxon>
        <taxon>Rhabditida</taxon>
        <taxon>Tylenchina</taxon>
        <taxon>Panagrolaimomorpha</taxon>
        <taxon>Strongyloidoidea</taxon>
        <taxon>Steinernematidae</taxon>
        <taxon>Steinernema</taxon>
    </lineage>
</organism>
<dbReference type="InterPro" id="IPR027443">
    <property type="entry name" value="IPNS-like_sf"/>
</dbReference>
<evidence type="ECO:0000313" key="6">
    <source>
        <dbReference type="EMBL" id="TKR72005.1"/>
    </source>
</evidence>
<gene>
    <name evidence="6" type="ORF">L596_019530</name>
</gene>
<keyword evidence="3" id="KW-0560">Oxidoreductase</keyword>
<name>A0A4V6A0L7_STECR</name>
<reference evidence="6 7" key="2">
    <citation type="journal article" date="2019" name="G3 (Bethesda)">
        <title>Hybrid Assembly of the Genome of the Entomopathogenic Nematode Steinernema carpocapsae Identifies the X-Chromosome.</title>
        <authorList>
            <person name="Serra L."/>
            <person name="Macchietto M."/>
            <person name="Macias-Munoz A."/>
            <person name="McGill C.J."/>
            <person name="Rodriguez I.M."/>
            <person name="Rodriguez B."/>
            <person name="Murad R."/>
            <person name="Mortazavi A."/>
        </authorList>
    </citation>
    <scope>NUCLEOTIDE SEQUENCE [LARGE SCALE GENOMIC DNA]</scope>
    <source>
        <strain evidence="6 7">ALL</strain>
    </source>
</reference>
<keyword evidence="7" id="KW-1185">Reference proteome</keyword>
<keyword evidence="4" id="KW-0472">Membrane</keyword>
<protein>
    <recommendedName>
        <fullName evidence="5">Aspartyl/asparaginy/proline hydroxylase domain-containing protein</fullName>
    </recommendedName>
</protein>
<evidence type="ECO:0000256" key="3">
    <source>
        <dbReference type="ARBA" id="ARBA00023002"/>
    </source>
</evidence>
<dbReference type="GO" id="GO:0016020">
    <property type="term" value="C:membrane"/>
    <property type="evidence" value="ECO:0007669"/>
    <property type="project" value="TreeGrafter"/>
</dbReference>
<evidence type="ECO:0000313" key="7">
    <source>
        <dbReference type="Proteomes" id="UP000298663"/>
    </source>
</evidence>
<accession>A0A4V6A0L7</accession>
<feature type="domain" description="Aspartyl/asparaginy/proline hydroxylase" evidence="5">
    <location>
        <begin position="150"/>
        <end position="283"/>
    </location>
</feature>
<keyword evidence="2" id="KW-0223">Dioxygenase</keyword>
<dbReference type="EMBL" id="AZBU02000006">
    <property type="protein sequence ID" value="TKR72005.1"/>
    <property type="molecule type" value="Genomic_DNA"/>
</dbReference>
<dbReference type="InterPro" id="IPR007803">
    <property type="entry name" value="Asp/Arg/Pro-Hydrxlase"/>
</dbReference>
<evidence type="ECO:0000259" key="5">
    <source>
        <dbReference type="Pfam" id="PF05118"/>
    </source>
</evidence>
<comment type="similarity">
    <text evidence="1">Belongs to the aspartyl/asparaginyl beta-hydroxylase family.</text>
</comment>
<feature type="transmembrane region" description="Helical" evidence="4">
    <location>
        <begin position="6"/>
        <end position="26"/>
    </location>
</feature>
<keyword evidence="4" id="KW-1133">Transmembrane helix</keyword>
<dbReference type="Gene3D" id="2.60.120.330">
    <property type="entry name" value="B-lactam Antibiotic, Isopenicillin N Synthase, Chain"/>
    <property type="match status" value="1"/>
</dbReference>
<reference evidence="6 7" key="1">
    <citation type="journal article" date="2015" name="Genome Biol.">
        <title>Comparative genomics of Steinernema reveals deeply conserved gene regulatory networks.</title>
        <authorList>
            <person name="Dillman A.R."/>
            <person name="Macchietto M."/>
            <person name="Porter C.F."/>
            <person name="Rogers A."/>
            <person name="Williams B."/>
            <person name="Antoshechkin I."/>
            <person name="Lee M.M."/>
            <person name="Goodwin Z."/>
            <person name="Lu X."/>
            <person name="Lewis E.E."/>
            <person name="Goodrich-Blair H."/>
            <person name="Stock S.P."/>
            <person name="Adams B.J."/>
            <person name="Sternberg P.W."/>
            <person name="Mortazavi A."/>
        </authorList>
    </citation>
    <scope>NUCLEOTIDE SEQUENCE [LARGE SCALE GENOMIC DNA]</scope>
    <source>
        <strain evidence="6 7">ALL</strain>
    </source>
</reference>
<dbReference type="GO" id="GO:0051213">
    <property type="term" value="F:dioxygenase activity"/>
    <property type="evidence" value="ECO:0007669"/>
    <property type="project" value="UniProtKB-KW"/>
</dbReference>
<dbReference type="PANTHER" id="PTHR46332:SF5">
    <property type="entry name" value="ASPARTATE BETA-HYDROXYLASE DOMAIN CONTAINING 2"/>
    <property type="match status" value="1"/>
</dbReference>
<dbReference type="SUPFAM" id="SSF51197">
    <property type="entry name" value="Clavaminate synthase-like"/>
    <property type="match status" value="1"/>
</dbReference>
<proteinExistence type="inferred from homology"/>
<evidence type="ECO:0000256" key="2">
    <source>
        <dbReference type="ARBA" id="ARBA00022964"/>
    </source>
</evidence>
<evidence type="ECO:0000256" key="1">
    <source>
        <dbReference type="ARBA" id="ARBA00007730"/>
    </source>
</evidence>
<dbReference type="Pfam" id="PF05118">
    <property type="entry name" value="Asp_Arg_Hydrox"/>
    <property type="match status" value="1"/>
</dbReference>
<dbReference type="Proteomes" id="UP000298663">
    <property type="component" value="Unassembled WGS sequence"/>
</dbReference>
<comment type="caution">
    <text evidence="6">The sequence shown here is derived from an EMBL/GenBank/DDBJ whole genome shotgun (WGS) entry which is preliminary data.</text>
</comment>
<dbReference type="AlphaFoldDB" id="A0A4V6A0L7"/>
<evidence type="ECO:0000256" key="4">
    <source>
        <dbReference type="SAM" id="Phobius"/>
    </source>
</evidence>
<keyword evidence="4" id="KW-0812">Transmembrane</keyword>